<evidence type="ECO:0000256" key="8">
    <source>
        <dbReference type="ARBA" id="ARBA00051245"/>
    </source>
</evidence>
<evidence type="ECO:0000256" key="4">
    <source>
        <dbReference type="ARBA" id="ARBA00022741"/>
    </source>
</evidence>
<dbReference type="KEGG" id="manr:MPAN_009660"/>
<reference evidence="10" key="1">
    <citation type="submission" date="2021-01" db="EMBL/GenBank/DDBJ databases">
        <title>Draft genome sequence of Acholeplasmataceae bacterium strain Mahy22.</title>
        <authorList>
            <person name="Watanabe M."/>
            <person name="Kojima H."/>
            <person name="Fukui M."/>
        </authorList>
    </citation>
    <scope>NUCLEOTIDE SEQUENCE</scope>
    <source>
        <strain evidence="10">Mahy22</strain>
    </source>
</reference>
<dbReference type="EC" id="2.7.10.2" evidence="2"/>
<dbReference type="InterPro" id="IPR005702">
    <property type="entry name" value="Wzc-like_C"/>
</dbReference>
<evidence type="ECO:0000256" key="2">
    <source>
        <dbReference type="ARBA" id="ARBA00011903"/>
    </source>
</evidence>
<keyword evidence="7" id="KW-0829">Tyrosine-protein kinase</keyword>
<dbReference type="GO" id="GO:0005524">
    <property type="term" value="F:ATP binding"/>
    <property type="evidence" value="ECO:0007669"/>
    <property type="project" value="UniProtKB-KW"/>
</dbReference>
<protein>
    <recommendedName>
        <fullName evidence="2">non-specific protein-tyrosine kinase</fullName>
        <ecNumber evidence="2">2.7.10.2</ecNumber>
    </recommendedName>
</protein>
<dbReference type="NCBIfam" id="TIGR01007">
    <property type="entry name" value="eps_fam"/>
    <property type="match status" value="1"/>
</dbReference>
<dbReference type="GO" id="GO:0004715">
    <property type="term" value="F:non-membrane spanning protein tyrosine kinase activity"/>
    <property type="evidence" value="ECO:0007669"/>
    <property type="project" value="UniProtKB-EC"/>
</dbReference>
<evidence type="ECO:0000256" key="7">
    <source>
        <dbReference type="ARBA" id="ARBA00023137"/>
    </source>
</evidence>
<dbReference type="PANTHER" id="PTHR32309">
    <property type="entry name" value="TYROSINE-PROTEIN KINASE"/>
    <property type="match status" value="1"/>
</dbReference>
<evidence type="ECO:0000256" key="1">
    <source>
        <dbReference type="ARBA" id="ARBA00007316"/>
    </source>
</evidence>
<evidence type="ECO:0000256" key="6">
    <source>
        <dbReference type="ARBA" id="ARBA00022840"/>
    </source>
</evidence>
<organism evidence="10 11">
    <name type="scientific">Mariniplasma anaerobium</name>
    <dbReference type="NCBI Taxonomy" id="2735436"/>
    <lineage>
        <taxon>Bacteria</taxon>
        <taxon>Bacillati</taxon>
        <taxon>Mycoplasmatota</taxon>
        <taxon>Mollicutes</taxon>
        <taxon>Acholeplasmatales</taxon>
        <taxon>Acholeplasmataceae</taxon>
        <taxon>Mariniplasma</taxon>
    </lineage>
</organism>
<dbReference type="AlphaFoldDB" id="A0A7U9TI12"/>
<keyword evidence="6" id="KW-0067">ATP-binding</keyword>
<gene>
    <name evidence="10" type="ORF">MPAN_009660</name>
</gene>
<dbReference type="RefSeq" id="WP_176239536.1">
    <property type="nucleotide sequence ID" value="NZ_AP024412.1"/>
</dbReference>
<evidence type="ECO:0000259" key="9">
    <source>
        <dbReference type="Pfam" id="PF13614"/>
    </source>
</evidence>
<proteinExistence type="inferred from homology"/>
<dbReference type="SUPFAM" id="SSF52540">
    <property type="entry name" value="P-loop containing nucleoside triphosphate hydrolases"/>
    <property type="match status" value="1"/>
</dbReference>
<sequence>MAKKKLKNFSIDRLINGERIEKYDYIITKQDPLSFVTESFQKVIINLDYANVDGDLKVIQFTSTLPSEGKSTFVSNLSYLLGQRGKKVIVIDLDLRKPKMNRVFGSPNKDGLTDYLSGKVSLEKAINHSEDLGIDFMTSGEKTSAIINVLEAKKLQDLIAQLKEEYDYVLLDTPPVIAVSDALYISKLADGVIFVVAQGKAKKSVVREAVSNLKNHGINIIGLVLTQVDLKSGVYGYGQNYAYYSDDDDDDDIK</sequence>
<dbReference type="EMBL" id="AP024412">
    <property type="protein sequence ID" value="BCR36073.1"/>
    <property type="molecule type" value="Genomic_DNA"/>
</dbReference>
<dbReference type="InterPro" id="IPR050445">
    <property type="entry name" value="Bact_polysacc_biosynth/exp"/>
</dbReference>
<feature type="domain" description="AAA" evidence="9">
    <location>
        <begin position="68"/>
        <end position="195"/>
    </location>
</feature>
<name>A0A7U9TI12_9MOLU</name>
<dbReference type="InterPro" id="IPR025669">
    <property type="entry name" value="AAA_dom"/>
</dbReference>
<dbReference type="Proteomes" id="UP000620133">
    <property type="component" value="Chromosome"/>
</dbReference>
<comment type="similarity">
    <text evidence="1">Belongs to the CpsD/CapB family.</text>
</comment>
<dbReference type="Pfam" id="PF13614">
    <property type="entry name" value="AAA_31"/>
    <property type="match status" value="1"/>
</dbReference>
<keyword evidence="11" id="KW-1185">Reference proteome</keyword>
<dbReference type="GO" id="GO:0005886">
    <property type="term" value="C:plasma membrane"/>
    <property type="evidence" value="ECO:0007669"/>
    <property type="project" value="TreeGrafter"/>
</dbReference>
<dbReference type="Gene3D" id="3.40.50.300">
    <property type="entry name" value="P-loop containing nucleotide triphosphate hydrolases"/>
    <property type="match status" value="1"/>
</dbReference>
<keyword evidence="5" id="KW-0418">Kinase</keyword>
<dbReference type="InterPro" id="IPR027417">
    <property type="entry name" value="P-loop_NTPase"/>
</dbReference>
<comment type="catalytic activity">
    <reaction evidence="8">
        <text>L-tyrosyl-[protein] + ATP = O-phospho-L-tyrosyl-[protein] + ADP + H(+)</text>
        <dbReference type="Rhea" id="RHEA:10596"/>
        <dbReference type="Rhea" id="RHEA-COMP:10136"/>
        <dbReference type="Rhea" id="RHEA-COMP:20101"/>
        <dbReference type="ChEBI" id="CHEBI:15378"/>
        <dbReference type="ChEBI" id="CHEBI:30616"/>
        <dbReference type="ChEBI" id="CHEBI:46858"/>
        <dbReference type="ChEBI" id="CHEBI:61978"/>
        <dbReference type="ChEBI" id="CHEBI:456216"/>
        <dbReference type="EC" id="2.7.10.2"/>
    </reaction>
</comment>
<keyword evidence="4" id="KW-0547">Nucleotide-binding</keyword>
<evidence type="ECO:0000256" key="3">
    <source>
        <dbReference type="ARBA" id="ARBA00022679"/>
    </source>
</evidence>
<dbReference type="CDD" id="cd05387">
    <property type="entry name" value="BY-kinase"/>
    <property type="match status" value="1"/>
</dbReference>
<accession>A0A7U9TI12</accession>
<evidence type="ECO:0000313" key="11">
    <source>
        <dbReference type="Proteomes" id="UP000620133"/>
    </source>
</evidence>
<evidence type="ECO:0000313" key="10">
    <source>
        <dbReference type="EMBL" id="BCR36073.1"/>
    </source>
</evidence>
<keyword evidence="3" id="KW-0808">Transferase</keyword>
<dbReference type="PANTHER" id="PTHR32309:SF13">
    <property type="entry name" value="FERRIC ENTEROBACTIN TRANSPORT PROTEIN FEPE"/>
    <property type="match status" value="1"/>
</dbReference>
<evidence type="ECO:0000256" key="5">
    <source>
        <dbReference type="ARBA" id="ARBA00022777"/>
    </source>
</evidence>